<dbReference type="EMBL" id="HACM01010392">
    <property type="protein sequence ID" value="CRZ10834.1"/>
    <property type="molecule type" value="Transcribed_RNA"/>
</dbReference>
<organism evidence="3">
    <name type="scientific">Spongospora subterranea</name>
    <dbReference type="NCBI Taxonomy" id="70186"/>
    <lineage>
        <taxon>Eukaryota</taxon>
        <taxon>Sar</taxon>
        <taxon>Rhizaria</taxon>
        <taxon>Endomyxa</taxon>
        <taxon>Phytomyxea</taxon>
        <taxon>Plasmodiophorida</taxon>
        <taxon>Plasmodiophoridae</taxon>
        <taxon>Spongospora</taxon>
    </lineage>
</organism>
<evidence type="ECO:0000313" key="3">
    <source>
        <dbReference type="EMBL" id="CRZ10834.1"/>
    </source>
</evidence>
<proteinExistence type="predicted"/>
<sequence length="197" mass="21832">LNVEPLRQFTKMVIFTGITMGFFGGGFALGYVARTAQDWWSCQRRTEQNKPDQASDQPRDLEPDPPANIPDSSNMEPPPSSPGPSPEADPGTEQLNWFPCKPGALTDGAKRSGTWTRVIGEWTPCSGIWSETLQYPGNQGKWQEVPDRWMCPRSETADVDDAIEDDDEHSSFPLKLSSLLLPSAFIDVAPYFLLVDA</sequence>
<protein>
    <submittedName>
        <fullName evidence="3">Uncharacterized protein</fullName>
    </submittedName>
</protein>
<keyword evidence="2" id="KW-1133">Transmembrane helix</keyword>
<evidence type="ECO:0000256" key="1">
    <source>
        <dbReference type="SAM" id="MobiDB-lite"/>
    </source>
</evidence>
<name>A0A0H5RQ53_9EUKA</name>
<evidence type="ECO:0000256" key="2">
    <source>
        <dbReference type="SAM" id="Phobius"/>
    </source>
</evidence>
<feature type="compositionally biased region" description="Pro residues" evidence="1">
    <location>
        <begin position="76"/>
        <end position="87"/>
    </location>
</feature>
<keyword evidence="2" id="KW-0812">Transmembrane</keyword>
<reference evidence="3" key="1">
    <citation type="submission" date="2015-04" db="EMBL/GenBank/DDBJ databases">
        <title>The genome sequence of the plant pathogenic Rhizarian Plasmodiophora brassicae reveals insights in its biotrophic life cycle and the origin of chitin synthesis.</title>
        <authorList>
            <person name="Schwelm A."/>
            <person name="Fogelqvist J."/>
            <person name="Knaust A."/>
            <person name="Julke S."/>
            <person name="Lilja T."/>
            <person name="Dhandapani V."/>
            <person name="Bonilla-Rosso G."/>
            <person name="Karlsson M."/>
            <person name="Shevchenko A."/>
            <person name="Choi S.R."/>
            <person name="Kim H.G."/>
            <person name="Park J.Y."/>
            <person name="Lim Y.P."/>
            <person name="Ludwig-Muller J."/>
            <person name="Dixelius C."/>
        </authorList>
    </citation>
    <scope>NUCLEOTIDE SEQUENCE</scope>
    <source>
        <tissue evidence="3">Potato root galls</tissue>
    </source>
</reference>
<accession>A0A0H5RQ53</accession>
<keyword evidence="2" id="KW-0472">Membrane</keyword>
<feature type="region of interest" description="Disordered" evidence="1">
    <location>
        <begin position="44"/>
        <end position="100"/>
    </location>
</feature>
<dbReference type="AlphaFoldDB" id="A0A0H5RQ53"/>
<feature type="transmembrane region" description="Helical" evidence="2">
    <location>
        <begin position="12"/>
        <end position="33"/>
    </location>
</feature>
<feature type="non-terminal residue" evidence="3">
    <location>
        <position position="1"/>
    </location>
</feature>